<keyword evidence="2" id="KW-1003">Cell membrane</keyword>
<dbReference type="GO" id="GO:0005886">
    <property type="term" value="C:plasma membrane"/>
    <property type="evidence" value="ECO:0007669"/>
    <property type="project" value="UniProtKB-SubCell"/>
</dbReference>
<evidence type="ECO:0000313" key="8">
    <source>
        <dbReference type="Proteomes" id="UP000008461"/>
    </source>
</evidence>
<reference key="2">
    <citation type="submission" date="2011-04" db="EMBL/GenBank/DDBJ databases">
        <title>Complete sequence of chromosome of Haliscomenobacter hydrossis DSM 1100.</title>
        <authorList>
            <consortium name="US DOE Joint Genome Institute (JGI-PGF)"/>
            <person name="Lucas S."/>
            <person name="Han J."/>
            <person name="Lapidus A."/>
            <person name="Bruce D."/>
            <person name="Goodwin L."/>
            <person name="Pitluck S."/>
            <person name="Peters L."/>
            <person name="Kyrpides N."/>
            <person name="Mavromatis K."/>
            <person name="Ivanova N."/>
            <person name="Ovchinnikova G."/>
            <person name="Pagani I."/>
            <person name="Daligault H."/>
            <person name="Detter J.C."/>
            <person name="Han C."/>
            <person name="Land M."/>
            <person name="Hauser L."/>
            <person name="Markowitz V."/>
            <person name="Cheng J.-F."/>
            <person name="Hugenholtz P."/>
            <person name="Woyke T."/>
            <person name="Wu D."/>
            <person name="Verbarg S."/>
            <person name="Frueling A."/>
            <person name="Brambilla E."/>
            <person name="Klenk H.-P."/>
            <person name="Eisen J.A."/>
        </authorList>
    </citation>
    <scope>NUCLEOTIDE SEQUENCE</scope>
    <source>
        <strain>DSM 1100</strain>
    </source>
</reference>
<dbReference type="CDD" id="cd07984">
    <property type="entry name" value="LPLAT_LABLAT-like"/>
    <property type="match status" value="1"/>
</dbReference>
<evidence type="ECO:0000256" key="3">
    <source>
        <dbReference type="ARBA" id="ARBA00022519"/>
    </source>
</evidence>
<keyword evidence="6 7" id="KW-0012">Acyltransferase</keyword>
<dbReference type="KEGG" id="hhy:Halhy_3288"/>
<dbReference type="GO" id="GO:0016746">
    <property type="term" value="F:acyltransferase activity"/>
    <property type="evidence" value="ECO:0007669"/>
    <property type="project" value="UniProtKB-KW"/>
</dbReference>
<evidence type="ECO:0000256" key="6">
    <source>
        <dbReference type="ARBA" id="ARBA00023315"/>
    </source>
</evidence>
<dbReference type="AlphaFoldDB" id="F4KT90"/>
<dbReference type="HOGENOM" id="CLU_049421_4_1_10"/>
<dbReference type="EMBL" id="CP002691">
    <property type="protein sequence ID" value="AEE51147.1"/>
    <property type="molecule type" value="Genomic_DNA"/>
</dbReference>
<dbReference type="OrthoDB" id="9801955at2"/>
<dbReference type="Pfam" id="PF03279">
    <property type="entry name" value="Lip_A_acyltrans"/>
    <property type="match status" value="1"/>
</dbReference>
<protein>
    <submittedName>
        <fullName evidence="7">Lipid A biosynthesis acyltransferase</fullName>
    </submittedName>
</protein>
<evidence type="ECO:0000313" key="7">
    <source>
        <dbReference type="EMBL" id="AEE51147.1"/>
    </source>
</evidence>
<evidence type="ECO:0000256" key="1">
    <source>
        <dbReference type="ARBA" id="ARBA00004533"/>
    </source>
</evidence>
<dbReference type="PANTHER" id="PTHR30606:SF10">
    <property type="entry name" value="PHOSPHATIDYLINOSITOL MANNOSIDE ACYLTRANSFERASE"/>
    <property type="match status" value="1"/>
</dbReference>
<keyword evidence="8" id="KW-1185">Reference proteome</keyword>
<dbReference type="eggNOG" id="COG1560">
    <property type="taxonomic scope" value="Bacteria"/>
</dbReference>
<gene>
    <name evidence="7" type="ordered locus">Halhy_3288</name>
</gene>
<organism evidence="7 8">
    <name type="scientific">Haliscomenobacter hydrossis (strain ATCC 27775 / DSM 1100 / LMG 10767 / O)</name>
    <dbReference type="NCBI Taxonomy" id="760192"/>
    <lineage>
        <taxon>Bacteria</taxon>
        <taxon>Pseudomonadati</taxon>
        <taxon>Bacteroidota</taxon>
        <taxon>Saprospiria</taxon>
        <taxon>Saprospirales</taxon>
        <taxon>Haliscomenobacteraceae</taxon>
        <taxon>Haliscomenobacter</taxon>
    </lineage>
</organism>
<dbReference type="GO" id="GO:0009247">
    <property type="term" value="P:glycolipid biosynthetic process"/>
    <property type="evidence" value="ECO:0007669"/>
    <property type="project" value="UniProtKB-ARBA"/>
</dbReference>
<dbReference type="STRING" id="760192.Halhy_3288"/>
<dbReference type="Proteomes" id="UP000008461">
    <property type="component" value="Chromosome"/>
</dbReference>
<evidence type="ECO:0000256" key="4">
    <source>
        <dbReference type="ARBA" id="ARBA00022679"/>
    </source>
</evidence>
<evidence type="ECO:0000256" key="5">
    <source>
        <dbReference type="ARBA" id="ARBA00023136"/>
    </source>
</evidence>
<sequence length="300" mass="35374">MSRILYYLILLPLSRLPLGVLHKLADFLYWVLYRGFGYRTKVVLNNLRNSFPDKNEQEIRAIADEFYRFFFDLIVETVRLFSMSKEELLERCRVNDIEVFDRFAKEGKQVIIAGGHYCNWELAAMAICMQIPHTGVAIYHPLKNKFLNEKLQQSRSRFGMEMVPTRNVKTFYAENHQRTIATIFGTDQAPSNPHNAYWTMFLNQETPVFLGAERYALQYDCPVIFLKVKRLKRGYLEVNAELVCAEPHQTQVGEISEAHTRVLEKVIQERPEYWLWTHRRWKRTRPAEMPLHGVVDPVNN</sequence>
<keyword evidence="3" id="KW-0997">Cell inner membrane</keyword>
<proteinExistence type="predicted"/>
<name>F4KT90_HALH1</name>
<evidence type="ECO:0000256" key="2">
    <source>
        <dbReference type="ARBA" id="ARBA00022475"/>
    </source>
</evidence>
<comment type="subcellular location">
    <subcellularLocation>
        <location evidence="1">Cell inner membrane</location>
    </subcellularLocation>
</comment>
<dbReference type="PANTHER" id="PTHR30606">
    <property type="entry name" value="LIPID A BIOSYNTHESIS LAUROYL ACYLTRANSFERASE"/>
    <property type="match status" value="1"/>
</dbReference>
<accession>F4KT90</accession>
<dbReference type="InterPro" id="IPR004960">
    <property type="entry name" value="LipA_acyltrans"/>
</dbReference>
<keyword evidence="4" id="KW-0808">Transferase</keyword>
<dbReference type="RefSeq" id="WP_013765688.1">
    <property type="nucleotide sequence ID" value="NC_015510.1"/>
</dbReference>
<keyword evidence="5" id="KW-0472">Membrane</keyword>
<reference evidence="7 8" key="1">
    <citation type="journal article" date="2011" name="Stand. Genomic Sci.">
        <title>Complete genome sequence of Haliscomenobacter hydrossis type strain (O).</title>
        <authorList>
            <consortium name="US DOE Joint Genome Institute (JGI-PGF)"/>
            <person name="Daligault H."/>
            <person name="Lapidus A."/>
            <person name="Zeytun A."/>
            <person name="Nolan M."/>
            <person name="Lucas S."/>
            <person name="Del Rio T.G."/>
            <person name="Tice H."/>
            <person name="Cheng J.F."/>
            <person name="Tapia R."/>
            <person name="Han C."/>
            <person name="Goodwin L."/>
            <person name="Pitluck S."/>
            <person name="Liolios K."/>
            <person name="Pagani I."/>
            <person name="Ivanova N."/>
            <person name="Huntemann M."/>
            <person name="Mavromatis K."/>
            <person name="Mikhailova N."/>
            <person name="Pati A."/>
            <person name="Chen A."/>
            <person name="Palaniappan K."/>
            <person name="Land M."/>
            <person name="Hauser L."/>
            <person name="Brambilla E.M."/>
            <person name="Rohde M."/>
            <person name="Verbarg S."/>
            <person name="Goker M."/>
            <person name="Bristow J."/>
            <person name="Eisen J.A."/>
            <person name="Markowitz V."/>
            <person name="Hugenholtz P."/>
            <person name="Kyrpides N.C."/>
            <person name="Klenk H.P."/>
            <person name="Woyke T."/>
        </authorList>
    </citation>
    <scope>NUCLEOTIDE SEQUENCE [LARGE SCALE GENOMIC DNA]</scope>
    <source>
        <strain evidence="8">ATCC 27775 / DSM 1100 / LMG 10767 / O</strain>
    </source>
</reference>